<reference evidence="2 3" key="1">
    <citation type="submission" date="2016-10" db="EMBL/GenBank/DDBJ databases">
        <authorList>
            <person name="de Groot N.N."/>
        </authorList>
    </citation>
    <scope>NUCLEOTIDE SEQUENCE [LARGE SCALE GENOMIC DNA]</scope>
    <source>
        <strain evidence="2 3">DSM 14789</strain>
    </source>
</reference>
<evidence type="ECO:0000256" key="1">
    <source>
        <dbReference type="SAM" id="SignalP"/>
    </source>
</evidence>
<protein>
    <recommendedName>
        <fullName evidence="4">Lipoprotein</fullName>
    </recommendedName>
</protein>
<evidence type="ECO:0000313" key="2">
    <source>
        <dbReference type="EMBL" id="SDL63896.1"/>
    </source>
</evidence>
<dbReference type="AlphaFoldDB" id="A0A1G9LPP8"/>
<sequence length="79" mass="8541">MTNALKLTALGLSVMLMAGCAANGGEMEGDMHHDMEARSTAQQAMSAAEQAQMTADQALQMAQENRQAMDRMFQSSMQK</sequence>
<dbReference type="PROSITE" id="PS51257">
    <property type="entry name" value="PROKAR_LIPOPROTEIN"/>
    <property type="match status" value="1"/>
</dbReference>
<accession>A0A1G9LPP8</accession>
<evidence type="ECO:0000313" key="3">
    <source>
        <dbReference type="Proteomes" id="UP000198654"/>
    </source>
</evidence>
<name>A0A1G9LPP8_9GAMM</name>
<organism evidence="2 3">
    <name type="scientific">Modicisalibacter muralis</name>
    <dbReference type="NCBI Taxonomy" id="119000"/>
    <lineage>
        <taxon>Bacteria</taxon>
        <taxon>Pseudomonadati</taxon>
        <taxon>Pseudomonadota</taxon>
        <taxon>Gammaproteobacteria</taxon>
        <taxon>Oceanospirillales</taxon>
        <taxon>Halomonadaceae</taxon>
        <taxon>Modicisalibacter</taxon>
    </lineage>
</organism>
<keyword evidence="1" id="KW-0732">Signal</keyword>
<feature type="chain" id="PRO_5011758924" description="Lipoprotein" evidence="1">
    <location>
        <begin position="19"/>
        <end position="79"/>
    </location>
</feature>
<evidence type="ECO:0008006" key="4">
    <source>
        <dbReference type="Google" id="ProtNLM"/>
    </source>
</evidence>
<feature type="signal peptide" evidence="1">
    <location>
        <begin position="1"/>
        <end position="18"/>
    </location>
</feature>
<proteinExistence type="predicted"/>
<keyword evidence="3" id="KW-1185">Reference proteome</keyword>
<dbReference type="Pfam" id="PF11839">
    <property type="entry name" value="Alanine_zipper"/>
    <property type="match status" value="1"/>
</dbReference>
<dbReference type="InterPro" id="IPR021793">
    <property type="entry name" value="Oprl"/>
</dbReference>
<dbReference type="Proteomes" id="UP000198654">
    <property type="component" value="Unassembled WGS sequence"/>
</dbReference>
<dbReference type="EMBL" id="FNGI01000005">
    <property type="protein sequence ID" value="SDL63896.1"/>
    <property type="molecule type" value="Genomic_DNA"/>
</dbReference>
<dbReference type="OrthoDB" id="6173247at2"/>
<gene>
    <name evidence="2" type="ORF">SAMN05661010_02195</name>
</gene>
<dbReference type="RefSeq" id="WP_089728450.1">
    <property type="nucleotide sequence ID" value="NZ_FNGI01000005.1"/>
</dbReference>